<feature type="transmembrane region" description="Helical" evidence="2">
    <location>
        <begin position="40"/>
        <end position="61"/>
    </location>
</feature>
<comment type="caution">
    <text evidence="3">The sequence shown here is derived from an EMBL/GenBank/DDBJ whole genome shotgun (WGS) entry which is preliminary data.</text>
</comment>
<evidence type="ECO:0000256" key="2">
    <source>
        <dbReference type="SAM" id="Phobius"/>
    </source>
</evidence>
<gene>
    <name evidence="3" type="ORF">Salat_2118700</name>
</gene>
<reference evidence="3" key="1">
    <citation type="submission" date="2020-06" db="EMBL/GenBank/DDBJ databases">
        <authorList>
            <person name="Li T."/>
            <person name="Hu X."/>
            <person name="Zhang T."/>
            <person name="Song X."/>
            <person name="Zhang H."/>
            <person name="Dai N."/>
            <person name="Sheng W."/>
            <person name="Hou X."/>
            <person name="Wei L."/>
        </authorList>
    </citation>
    <scope>NUCLEOTIDE SEQUENCE</scope>
    <source>
        <strain evidence="3">3651</strain>
        <tissue evidence="3">Leaf</tissue>
    </source>
</reference>
<protein>
    <recommendedName>
        <fullName evidence="5">Transmembrane protein</fullName>
    </recommendedName>
</protein>
<keyword evidence="4" id="KW-1185">Reference proteome</keyword>
<feature type="region of interest" description="Disordered" evidence="1">
    <location>
        <begin position="146"/>
        <end position="178"/>
    </location>
</feature>
<feature type="compositionally biased region" description="Low complexity" evidence="1">
    <location>
        <begin position="155"/>
        <end position="169"/>
    </location>
</feature>
<sequence length="178" mass="19663">MENRTAVQHALFEVNMKHDTKIVLPWAMATVQQLQQRHEVFNWLVAYLMSYATALCALSLLRTQFGERKLAKCYVNAYEDLLEELNELFALPAQDDHAPENAVAVDEGDQVVPEVPAAVDGDVLLTETSRHRLRVASPGIPFYITKKKSATPEKSPTSSSPGPVSSSASNATPIKKQD</sequence>
<keyword evidence="2" id="KW-0472">Membrane</keyword>
<keyword evidence="2" id="KW-1133">Transmembrane helix</keyword>
<dbReference type="AlphaFoldDB" id="A0AAE1Y1S5"/>
<evidence type="ECO:0000256" key="1">
    <source>
        <dbReference type="SAM" id="MobiDB-lite"/>
    </source>
</evidence>
<dbReference type="EMBL" id="JACGWO010000008">
    <property type="protein sequence ID" value="KAK4421681.1"/>
    <property type="molecule type" value="Genomic_DNA"/>
</dbReference>
<evidence type="ECO:0008006" key="5">
    <source>
        <dbReference type="Google" id="ProtNLM"/>
    </source>
</evidence>
<accession>A0AAE1Y1S5</accession>
<reference evidence="3" key="2">
    <citation type="journal article" date="2024" name="Plant">
        <title>Genomic evolution and insights into agronomic trait innovations of Sesamum species.</title>
        <authorList>
            <person name="Miao H."/>
            <person name="Wang L."/>
            <person name="Qu L."/>
            <person name="Liu H."/>
            <person name="Sun Y."/>
            <person name="Le M."/>
            <person name="Wang Q."/>
            <person name="Wei S."/>
            <person name="Zheng Y."/>
            <person name="Lin W."/>
            <person name="Duan Y."/>
            <person name="Cao H."/>
            <person name="Xiong S."/>
            <person name="Wang X."/>
            <person name="Wei L."/>
            <person name="Li C."/>
            <person name="Ma Q."/>
            <person name="Ju M."/>
            <person name="Zhao R."/>
            <person name="Li G."/>
            <person name="Mu C."/>
            <person name="Tian Q."/>
            <person name="Mei H."/>
            <person name="Zhang T."/>
            <person name="Gao T."/>
            <person name="Zhang H."/>
        </authorList>
    </citation>
    <scope>NUCLEOTIDE SEQUENCE</scope>
    <source>
        <strain evidence="3">3651</strain>
    </source>
</reference>
<organism evidence="3 4">
    <name type="scientific">Sesamum alatum</name>
    <dbReference type="NCBI Taxonomy" id="300844"/>
    <lineage>
        <taxon>Eukaryota</taxon>
        <taxon>Viridiplantae</taxon>
        <taxon>Streptophyta</taxon>
        <taxon>Embryophyta</taxon>
        <taxon>Tracheophyta</taxon>
        <taxon>Spermatophyta</taxon>
        <taxon>Magnoliopsida</taxon>
        <taxon>eudicotyledons</taxon>
        <taxon>Gunneridae</taxon>
        <taxon>Pentapetalae</taxon>
        <taxon>asterids</taxon>
        <taxon>lamiids</taxon>
        <taxon>Lamiales</taxon>
        <taxon>Pedaliaceae</taxon>
        <taxon>Sesamum</taxon>
    </lineage>
</organism>
<evidence type="ECO:0000313" key="3">
    <source>
        <dbReference type="EMBL" id="KAK4421681.1"/>
    </source>
</evidence>
<keyword evidence="2" id="KW-0812">Transmembrane</keyword>
<proteinExistence type="predicted"/>
<name>A0AAE1Y1S5_9LAMI</name>
<dbReference type="Proteomes" id="UP001293254">
    <property type="component" value="Unassembled WGS sequence"/>
</dbReference>
<evidence type="ECO:0000313" key="4">
    <source>
        <dbReference type="Proteomes" id="UP001293254"/>
    </source>
</evidence>